<proteinExistence type="predicted"/>
<organism evidence="2 3">
    <name type="scientific">Hibiscus sabdariffa</name>
    <name type="common">roselle</name>
    <dbReference type="NCBI Taxonomy" id="183260"/>
    <lineage>
        <taxon>Eukaryota</taxon>
        <taxon>Viridiplantae</taxon>
        <taxon>Streptophyta</taxon>
        <taxon>Embryophyta</taxon>
        <taxon>Tracheophyta</taxon>
        <taxon>Spermatophyta</taxon>
        <taxon>Magnoliopsida</taxon>
        <taxon>eudicotyledons</taxon>
        <taxon>Gunneridae</taxon>
        <taxon>Pentapetalae</taxon>
        <taxon>rosids</taxon>
        <taxon>malvids</taxon>
        <taxon>Malvales</taxon>
        <taxon>Malvaceae</taxon>
        <taxon>Malvoideae</taxon>
        <taxon>Hibiscus</taxon>
    </lineage>
</organism>
<evidence type="ECO:0000256" key="1">
    <source>
        <dbReference type="SAM" id="MobiDB-lite"/>
    </source>
</evidence>
<sequence>MRYKLGQSIPLRRTLLFLTSLGRRASYGAFVPYFFIYYISLKVGSPESEERSSPMRREERPRHPHATDKQRSELLAKGVVSLGLSERAHSPPPALAQ</sequence>
<dbReference type="Proteomes" id="UP001472677">
    <property type="component" value="Unassembled WGS sequence"/>
</dbReference>
<comment type="caution">
    <text evidence="2">The sequence shown here is derived from an EMBL/GenBank/DDBJ whole genome shotgun (WGS) entry which is preliminary data.</text>
</comment>
<evidence type="ECO:0000313" key="3">
    <source>
        <dbReference type="Proteomes" id="UP001472677"/>
    </source>
</evidence>
<feature type="region of interest" description="Disordered" evidence="1">
    <location>
        <begin position="45"/>
        <end position="73"/>
    </location>
</feature>
<protein>
    <submittedName>
        <fullName evidence="2">Uncharacterized protein</fullName>
    </submittedName>
</protein>
<feature type="compositionally biased region" description="Basic and acidic residues" evidence="1">
    <location>
        <begin position="48"/>
        <end position="73"/>
    </location>
</feature>
<name>A0ABR2F7D8_9ROSI</name>
<dbReference type="EMBL" id="JBBPBM010000008">
    <property type="protein sequence ID" value="KAK8572929.1"/>
    <property type="molecule type" value="Genomic_DNA"/>
</dbReference>
<gene>
    <name evidence="2" type="ORF">V6N12_028969</name>
</gene>
<evidence type="ECO:0000313" key="2">
    <source>
        <dbReference type="EMBL" id="KAK8572929.1"/>
    </source>
</evidence>
<reference evidence="2 3" key="1">
    <citation type="journal article" date="2024" name="G3 (Bethesda)">
        <title>Genome assembly of Hibiscus sabdariffa L. provides insights into metabolisms of medicinal natural products.</title>
        <authorList>
            <person name="Kim T."/>
        </authorList>
    </citation>
    <scope>NUCLEOTIDE SEQUENCE [LARGE SCALE GENOMIC DNA]</scope>
    <source>
        <strain evidence="2">TK-2024</strain>
        <tissue evidence="2">Old leaves</tissue>
    </source>
</reference>
<accession>A0ABR2F7D8</accession>
<keyword evidence="3" id="KW-1185">Reference proteome</keyword>